<reference evidence="1 2" key="1">
    <citation type="submission" date="2024-09" db="EMBL/GenBank/DDBJ databases">
        <authorList>
            <person name="Sun Q."/>
            <person name="Mori K."/>
        </authorList>
    </citation>
    <scope>NUCLEOTIDE SEQUENCE [LARGE SCALE GENOMIC DNA]</scope>
    <source>
        <strain evidence="1 2">CCM 7468</strain>
    </source>
</reference>
<dbReference type="RefSeq" id="WP_377055993.1">
    <property type="nucleotide sequence ID" value="NZ_JBHLVZ010000089.1"/>
</dbReference>
<proteinExistence type="predicted"/>
<evidence type="ECO:0000313" key="1">
    <source>
        <dbReference type="EMBL" id="MFC0389020.1"/>
    </source>
</evidence>
<keyword evidence="2" id="KW-1185">Reference proteome</keyword>
<dbReference type="Proteomes" id="UP001589789">
    <property type="component" value="Unassembled WGS sequence"/>
</dbReference>
<organism evidence="1 2">
    <name type="scientific">Muricoccus vinaceus</name>
    <dbReference type="NCBI Taxonomy" id="424704"/>
    <lineage>
        <taxon>Bacteria</taxon>
        <taxon>Pseudomonadati</taxon>
        <taxon>Pseudomonadota</taxon>
        <taxon>Alphaproteobacteria</taxon>
        <taxon>Acetobacterales</taxon>
        <taxon>Roseomonadaceae</taxon>
        <taxon>Muricoccus</taxon>
    </lineage>
</organism>
<dbReference type="EMBL" id="JBHLVZ010000089">
    <property type="protein sequence ID" value="MFC0389020.1"/>
    <property type="molecule type" value="Genomic_DNA"/>
</dbReference>
<gene>
    <name evidence="1" type="ORF">ACFFIC_26225</name>
</gene>
<protein>
    <submittedName>
        <fullName evidence="1">Uncharacterized protein</fullName>
    </submittedName>
</protein>
<accession>A0ABV6J255</accession>
<sequence>MTDDEPGLREMLAKGSDATFLRKMVGCASQRLLELEEGEVIGAKHGKREVTRRR</sequence>
<name>A0ABV6J255_9PROT</name>
<evidence type="ECO:0000313" key="2">
    <source>
        <dbReference type="Proteomes" id="UP001589789"/>
    </source>
</evidence>
<comment type="caution">
    <text evidence="1">The sequence shown here is derived from an EMBL/GenBank/DDBJ whole genome shotgun (WGS) entry which is preliminary data.</text>
</comment>